<dbReference type="GO" id="GO:0009228">
    <property type="term" value="P:thiamine biosynthetic process"/>
    <property type="evidence" value="ECO:0007669"/>
    <property type="project" value="InterPro"/>
</dbReference>
<evidence type="ECO:0000259" key="1">
    <source>
        <dbReference type="Pfam" id="PF00586"/>
    </source>
</evidence>
<dbReference type="InterPro" id="IPR036676">
    <property type="entry name" value="PurM-like_C_sf"/>
</dbReference>
<dbReference type="AlphaFoldDB" id="A0A0F9S1Q5"/>
<dbReference type="GO" id="GO:0009030">
    <property type="term" value="F:thiamine-phosphate kinase activity"/>
    <property type="evidence" value="ECO:0007669"/>
    <property type="project" value="InterPro"/>
</dbReference>
<feature type="domain" description="PurM-like N-terminal" evidence="1">
    <location>
        <begin position="29"/>
        <end position="140"/>
    </location>
</feature>
<dbReference type="SUPFAM" id="SSF55326">
    <property type="entry name" value="PurM N-terminal domain-like"/>
    <property type="match status" value="1"/>
</dbReference>
<reference evidence="3" key="1">
    <citation type="journal article" date="2015" name="Nature">
        <title>Complex archaea that bridge the gap between prokaryotes and eukaryotes.</title>
        <authorList>
            <person name="Spang A."/>
            <person name="Saw J.H."/>
            <person name="Jorgensen S.L."/>
            <person name="Zaremba-Niedzwiedzka K."/>
            <person name="Martijn J."/>
            <person name="Lind A.E."/>
            <person name="van Eijk R."/>
            <person name="Schleper C."/>
            <person name="Guy L."/>
            <person name="Ettema T.J."/>
        </authorList>
    </citation>
    <scope>NUCLEOTIDE SEQUENCE</scope>
</reference>
<dbReference type="PANTHER" id="PTHR30270">
    <property type="entry name" value="THIAMINE-MONOPHOSPHATE KINASE"/>
    <property type="match status" value="1"/>
</dbReference>
<dbReference type="Pfam" id="PF00586">
    <property type="entry name" value="AIRS"/>
    <property type="match status" value="1"/>
</dbReference>
<dbReference type="InterPro" id="IPR016188">
    <property type="entry name" value="PurM-like_N"/>
</dbReference>
<dbReference type="InterPro" id="IPR036921">
    <property type="entry name" value="PurM-like_N_sf"/>
</dbReference>
<evidence type="ECO:0000313" key="3">
    <source>
        <dbReference type="EMBL" id="KKN61029.1"/>
    </source>
</evidence>
<dbReference type="NCBIfam" id="TIGR01379">
    <property type="entry name" value="thiL"/>
    <property type="match status" value="1"/>
</dbReference>
<protein>
    <recommendedName>
        <fullName evidence="4">PurM-like N-terminal domain-containing protein</fullName>
    </recommendedName>
</protein>
<evidence type="ECO:0008006" key="4">
    <source>
        <dbReference type="Google" id="ProtNLM"/>
    </source>
</evidence>
<dbReference type="CDD" id="cd02194">
    <property type="entry name" value="ThiL"/>
    <property type="match status" value="1"/>
</dbReference>
<dbReference type="SUPFAM" id="SSF56042">
    <property type="entry name" value="PurM C-terminal domain-like"/>
    <property type="match status" value="1"/>
</dbReference>
<dbReference type="InterPro" id="IPR006283">
    <property type="entry name" value="ThiL-like"/>
</dbReference>
<accession>A0A0F9S1Q5</accession>
<proteinExistence type="inferred from homology"/>
<dbReference type="Gene3D" id="3.30.1330.10">
    <property type="entry name" value="PurM-like, N-terminal domain"/>
    <property type="match status" value="1"/>
</dbReference>
<dbReference type="Pfam" id="PF02769">
    <property type="entry name" value="AIRS_C"/>
    <property type="match status" value="1"/>
</dbReference>
<gene>
    <name evidence="3" type="ORF">LCGC14_0525880</name>
</gene>
<dbReference type="EMBL" id="LAZR01000674">
    <property type="protein sequence ID" value="KKN61029.1"/>
    <property type="molecule type" value="Genomic_DNA"/>
</dbReference>
<evidence type="ECO:0000259" key="2">
    <source>
        <dbReference type="Pfam" id="PF02769"/>
    </source>
</evidence>
<dbReference type="HAMAP" id="MF_02128">
    <property type="entry name" value="TMP_kinase"/>
    <property type="match status" value="1"/>
</dbReference>
<dbReference type="InterPro" id="IPR010918">
    <property type="entry name" value="PurM-like_C_dom"/>
</dbReference>
<dbReference type="Gene3D" id="3.90.650.10">
    <property type="entry name" value="PurM-like C-terminal domain"/>
    <property type="match status" value="1"/>
</dbReference>
<organism evidence="3">
    <name type="scientific">marine sediment metagenome</name>
    <dbReference type="NCBI Taxonomy" id="412755"/>
    <lineage>
        <taxon>unclassified sequences</taxon>
        <taxon>metagenomes</taxon>
        <taxon>ecological metagenomes</taxon>
    </lineage>
</organism>
<feature type="domain" description="PurM-like C-terminal" evidence="2">
    <location>
        <begin position="153"/>
        <end position="305"/>
    </location>
</feature>
<dbReference type="PANTHER" id="PTHR30270:SF0">
    <property type="entry name" value="THIAMINE-MONOPHOSPHATE KINASE"/>
    <property type="match status" value="1"/>
</dbReference>
<comment type="caution">
    <text evidence="3">The sequence shown here is derived from an EMBL/GenBank/DDBJ whole genome shotgun (WGS) entry which is preliminary data.</text>
</comment>
<sequence length="327" mass="35258">MSERDFTEFGLISEIKKWVADNKLVVPIGDDAAAFKSTVDKTTLFTADSLIEDVHFKLDDRPDWLGYKSLAVNISDIAAMGGTPTYATVSLGLPAKIGLDFMKIFYRGLKEASDEYALTIVGGDLSSSKELIISIALLGEADEDKIMRRDQAKPGDKLLVTGTLGASAAGLRMALDSDIENESLLLEKHLKPVAKIEQGKLAAELGVKTAIDVSDGLISDCQRICEASKVGCSVNAVDVPISDEVIDFSQKHDIDPLELAVSGGEDYELIFCARPSLADKLLADFETKHWPLTKIGEVTTGSNIELLDADSSVIDTKKGYEHFVNGG</sequence>
<dbReference type="PIRSF" id="PIRSF005303">
    <property type="entry name" value="Thiam_monoph_kin"/>
    <property type="match status" value="1"/>
</dbReference>
<name>A0A0F9S1Q5_9ZZZZ</name>